<dbReference type="Gene3D" id="3.30.457.10">
    <property type="entry name" value="Copper amine oxidase-like, N-terminal domain"/>
    <property type="match status" value="1"/>
</dbReference>
<evidence type="ECO:0000256" key="1">
    <source>
        <dbReference type="SAM" id="MobiDB-lite"/>
    </source>
</evidence>
<proteinExistence type="predicted"/>
<comment type="caution">
    <text evidence="3">The sequence shown here is derived from an EMBL/GenBank/DDBJ whole genome shotgun (WGS) entry which is preliminary data.</text>
</comment>
<dbReference type="EMBL" id="JMQA01000008">
    <property type="protein sequence ID" value="KFN11493.1"/>
    <property type="molecule type" value="Genomic_DNA"/>
</dbReference>
<accession>A0A090ZM62</accession>
<evidence type="ECO:0000259" key="2">
    <source>
        <dbReference type="Pfam" id="PF07833"/>
    </source>
</evidence>
<dbReference type="SUPFAM" id="SSF55383">
    <property type="entry name" value="Copper amine oxidase, domain N"/>
    <property type="match status" value="1"/>
</dbReference>
<keyword evidence="4" id="KW-1185">Reference proteome</keyword>
<protein>
    <recommendedName>
        <fullName evidence="2">Copper amine oxidase-like N-terminal domain-containing protein</fullName>
    </recommendedName>
</protein>
<reference evidence="3 4" key="1">
    <citation type="submission" date="2014-04" db="EMBL/GenBank/DDBJ databases">
        <authorList>
            <person name="Bishop-Lilly K.A."/>
            <person name="Broomall S.M."/>
            <person name="Chain P.S."/>
            <person name="Chertkov O."/>
            <person name="Coyne S.R."/>
            <person name="Daligault H.E."/>
            <person name="Davenport K.W."/>
            <person name="Erkkila T."/>
            <person name="Frey K.G."/>
            <person name="Gibbons H.S."/>
            <person name="Gu W."/>
            <person name="Jaissle J."/>
            <person name="Johnson S.L."/>
            <person name="Koroleva G.I."/>
            <person name="Ladner J.T."/>
            <person name="Lo C.-C."/>
            <person name="Minogue T.D."/>
            <person name="Munk C."/>
            <person name="Palacios G.F."/>
            <person name="Redden C.L."/>
            <person name="Rosenzweig C.N."/>
            <person name="Scholz M.B."/>
            <person name="Teshima H."/>
            <person name="Xu Y."/>
        </authorList>
    </citation>
    <scope>NUCLEOTIDE SEQUENCE [LARGE SCALE GENOMIC DNA]</scope>
    <source>
        <strain evidence="3 4">8244</strain>
    </source>
</reference>
<dbReference type="STRING" id="44252.DJ90_3720"/>
<evidence type="ECO:0000313" key="3">
    <source>
        <dbReference type="EMBL" id="KFN11493.1"/>
    </source>
</evidence>
<name>A0A090ZM62_PAEMA</name>
<evidence type="ECO:0000313" key="4">
    <source>
        <dbReference type="Proteomes" id="UP000029278"/>
    </source>
</evidence>
<dbReference type="PATRIC" id="fig|44252.3.peg.528"/>
<feature type="compositionally biased region" description="Gly residues" evidence="1">
    <location>
        <begin position="155"/>
        <end position="175"/>
    </location>
</feature>
<feature type="domain" description="Copper amine oxidase-like N-terminal" evidence="2">
    <location>
        <begin position="43"/>
        <end position="149"/>
    </location>
</feature>
<dbReference type="HOGENOM" id="CLU_275305_0_0_9"/>
<dbReference type="InterPro" id="IPR036582">
    <property type="entry name" value="Mao_N_sf"/>
</dbReference>
<feature type="region of interest" description="Disordered" evidence="1">
    <location>
        <begin position="151"/>
        <end position="175"/>
    </location>
</feature>
<dbReference type="Pfam" id="PF07833">
    <property type="entry name" value="Cu_amine_oxidN1"/>
    <property type="match status" value="1"/>
</dbReference>
<dbReference type="InterPro" id="IPR012854">
    <property type="entry name" value="Cu_amine_oxidase-like_N"/>
</dbReference>
<sequence length="1331" mass="141273">MMIRSLEDEFVKKIWTGIFAAIIAVPLLQPPPAQAAKPISVYIDGSRLATKQAPIAIKGRVMLPMRAIFEALGASINWNQKSQTVTAKKNGKTIKLKIKAKTATIGNKTVKLDVPAQNLRGTTMVPVRFVTEALGEKVGYTNKTKIVTITTSGSRGSGGNGGNSGNGGNVGGGGNVTLPSPVANVSARDIGDNGDGRDLEVRFSKAYNESNIDHYRVLIVKSANSSQFGLAAARNVTSGNYTTLYPNGSDQVLTLTSNSRDVDGDYIREDQSYVAIVLSVGKTSGQIAMSSTSQVVTLQRDSSVAAPTNVRVSDIGDYGDGRDLRVEFTRAQNESDIANYRVFVVKTADANKFDLSKANNVSNSYSTVVYKSGSSQTLSVDLTSSSRDTSGDYIKNGTAYTVFVMSVSNNTGVKANRLSAASSSIRLDSGSLNYPVVTDVEDVNDYGDGRDLQVSFSKVNDEAKIGSYRIFVVKSKNYSDFTLSKANNVSSSNYTQVSKTGYNINDYRLSSSARDVDGDYIRNDVNYRVFVMAVGNGSNANVLSSASSSITLVNGYSGGNNGSGKNGKVDIVSNLTVSDVDNYGDGRDLRVEFSRASDESYIDQYRIMVVKSSNASSFTLSKANDVSSNNYTRVYKGGKTLSQVLSSSARDVNGDLIKQDVSYKVFVLSVGKSGYSNALSYASSEITLKNDKRAGTVSNLKVSDVADNGNGSDLRVEFTRASDESYIDQYRIMVVKSSKAGSFTLSDANNVSSNNYTRVNKGGTTLTEVLSASARDVDGDLIKEGVSYKVFVLSVGKGSSGTNALSSASSDITLTKQVTIGAVSNLTVSDVGNNGNGSDLRVEFTRASDESYVDHYRIMVVKSSKAGSFTLSNANNVSSNNYTLVNKGGNTLTKVLDSNARDVDGDLIKEDVSYKVFVLTAGGGNYSGTNALSAASGEITLPKKANIEAVSDLKVSDVGDKGNGSDLQVSFTRASDESYVDHYRIMVVKSSKAGSFTLSKANDVSSNNYTRVIKSGNTLTEELSASAHDVDGDLIKEGVSYNVFVLTVGSGNYSGPNALSSPSSAITLKTEVKVIEAVTGLHFDIIGNKGTVNDISVGFNKLNDESKVEEYRIMVVPAAKAASFKVADANDVTLTDNYTQVKPNGSNVQLTLQKDKDASGDPIKAGTNYRLFVLTVTKAGSGYENALSAASNQFTLPANSEEVTVPKVSQASVQADGSEISVSFTAPQGDEYIASYVIFAVPSGGSIDLASAKASMDKGTKVLKAGPFTNIKLTQDFAGQAINSQSAYSIYFLSVPDMTNAKQYNLSASFAYPKVQAAQPARTAKPTKQAK</sequence>
<organism evidence="3 4">
    <name type="scientific">Paenibacillus macerans</name>
    <name type="common">Bacillus macerans</name>
    <dbReference type="NCBI Taxonomy" id="44252"/>
    <lineage>
        <taxon>Bacteria</taxon>
        <taxon>Bacillati</taxon>
        <taxon>Bacillota</taxon>
        <taxon>Bacilli</taxon>
        <taxon>Bacillales</taxon>
        <taxon>Paenibacillaceae</taxon>
        <taxon>Paenibacillus</taxon>
    </lineage>
</organism>
<dbReference type="Proteomes" id="UP000029278">
    <property type="component" value="Unassembled WGS sequence"/>
</dbReference>
<gene>
    <name evidence="3" type="ORF">DJ90_3720</name>
</gene>